<feature type="non-terminal residue" evidence="1">
    <location>
        <position position="159"/>
    </location>
</feature>
<dbReference type="Proteomes" id="UP000789920">
    <property type="component" value="Unassembled WGS sequence"/>
</dbReference>
<name>A0ACA9SZ92_9GLOM</name>
<comment type="caution">
    <text evidence="1">The sequence shown here is derived from an EMBL/GenBank/DDBJ whole genome shotgun (WGS) entry which is preliminary data.</text>
</comment>
<evidence type="ECO:0000313" key="1">
    <source>
        <dbReference type="EMBL" id="CAG8851271.1"/>
    </source>
</evidence>
<sequence>QNETENTTKNEADASTKNQADASTKNQVDKVDNETKNKTEDVTNIKPEDVTNINPGDATLSEANKEKEKEYFTKVSMYLKGYSNAYNPWKPKYLPDKFEDLLQQSFGKTMLKDTVNDVKVIIPAYNITSDKITFFTNLYDEHKDYLMKDVIRAMCDVPL</sequence>
<feature type="non-terminal residue" evidence="1">
    <location>
        <position position="1"/>
    </location>
</feature>
<dbReference type="EMBL" id="CAJVQC010175189">
    <property type="protein sequence ID" value="CAG8851271.1"/>
    <property type="molecule type" value="Genomic_DNA"/>
</dbReference>
<evidence type="ECO:0000313" key="2">
    <source>
        <dbReference type="Proteomes" id="UP000789920"/>
    </source>
</evidence>
<organism evidence="1 2">
    <name type="scientific">Racocetra persica</name>
    <dbReference type="NCBI Taxonomy" id="160502"/>
    <lineage>
        <taxon>Eukaryota</taxon>
        <taxon>Fungi</taxon>
        <taxon>Fungi incertae sedis</taxon>
        <taxon>Mucoromycota</taxon>
        <taxon>Glomeromycotina</taxon>
        <taxon>Glomeromycetes</taxon>
        <taxon>Diversisporales</taxon>
        <taxon>Gigasporaceae</taxon>
        <taxon>Racocetra</taxon>
    </lineage>
</organism>
<gene>
    <name evidence="1" type="ORF">RPERSI_LOCUS36490</name>
</gene>
<accession>A0ACA9SZ92</accession>
<reference evidence="1" key="1">
    <citation type="submission" date="2021-06" db="EMBL/GenBank/DDBJ databases">
        <authorList>
            <person name="Kallberg Y."/>
            <person name="Tangrot J."/>
            <person name="Rosling A."/>
        </authorList>
    </citation>
    <scope>NUCLEOTIDE SEQUENCE</scope>
    <source>
        <strain evidence="1">MA461A</strain>
    </source>
</reference>
<protein>
    <submittedName>
        <fullName evidence="1">31014_t:CDS:1</fullName>
    </submittedName>
</protein>
<proteinExistence type="predicted"/>
<keyword evidence="2" id="KW-1185">Reference proteome</keyword>